<dbReference type="InterPro" id="IPR003313">
    <property type="entry name" value="AraC-bd"/>
</dbReference>
<organism evidence="5 6">
    <name type="scientific">Eisenbergiella tayi</name>
    <dbReference type="NCBI Taxonomy" id="1432052"/>
    <lineage>
        <taxon>Bacteria</taxon>
        <taxon>Bacillati</taxon>
        <taxon>Bacillota</taxon>
        <taxon>Clostridia</taxon>
        <taxon>Lachnospirales</taxon>
        <taxon>Lachnospiraceae</taxon>
        <taxon>Eisenbergiella</taxon>
    </lineage>
</organism>
<dbReference type="InterPro" id="IPR020449">
    <property type="entry name" value="Tscrpt_reg_AraC-type_HTH"/>
</dbReference>
<dbReference type="Pfam" id="PF02311">
    <property type="entry name" value="AraC_binding"/>
    <property type="match status" value="1"/>
</dbReference>
<comment type="caution">
    <text evidence="5">The sequence shown here is derived from an EMBL/GenBank/DDBJ whole genome shotgun (WGS) entry which is preliminary data.</text>
</comment>
<accession>A0A1E3ACA2</accession>
<feature type="domain" description="HTH araC/xylS-type" evidence="4">
    <location>
        <begin position="185"/>
        <end position="283"/>
    </location>
</feature>
<dbReference type="PROSITE" id="PS01124">
    <property type="entry name" value="HTH_ARAC_FAMILY_2"/>
    <property type="match status" value="1"/>
</dbReference>
<dbReference type="RefSeq" id="WP_044971066.1">
    <property type="nucleotide sequence ID" value="NZ_DAWDRA010000194.1"/>
</dbReference>
<dbReference type="PRINTS" id="PR00032">
    <property type="entry name" value="HTHARAC"/>
</dbReference>
<keyword evidence="2" id="KW-0238">DNA-binding</keyword>
<evidence type="ECO:0000256" key="3">
    <source>
        <dbReference type="ARBA" id="ARBA00023163"/>
    </source>
</evidence>
<evidence type="ECO:0000313" key="6">
    <source>
        <dbReference type="Proteomes" id="UP000094067"/>
    </source>
</evidence>
<dbReference type="InterPro" id="IPR014710">
    <property type="entry name" value="RmlC-like_jellyroll"/>
</dbReference>
<keyword evidence="3" id="KW-0804">Transcription</keyword>
<dbReference type="CDD" id="cd02208">
    <property type="entry name" value="cupin_RmlC-like"/>
    <property type="match status" value="1"/>
</dbReference>
<dbReference type="Pfam" id="PF12833">
    <property type="entry name" value="HTH_18"/>
    <property type="match status" value="1"/>
</dbReference>
<evidence type="ECO:0000256" key="1">
    <source>
        <dbReference type="ARBA" id="ARBA00023015"/>
    </source>
</evidence>
<dbReference type="AlphaFoldDB" id="A0A1E3ACA2"/>
<dbReference type="SUPFAM" id="SSF46689">
    <property type="entry name" value="Homeodomain-like"/>
    <property type="match status" value="2"/>
</dbReference>
<evidence type="ECO:0000256" key="2">
    <source>
        <dbReference type="ARBA" id="ARBA00023125"/>
    </source>
</evidence>
<evidence type="ECO:0000259" key="4">
    <source>
        <dbReference type="PROSITE" id="PS01124"/>
    </source>
</evidence>
<proteinExistence type="predicted"/>
<dbReference type="Gene3D" id="2.60.120.10">
    <property type="entry name" value="Jelly Rolls"/>
    <property type="match status" value="1"/>
</dbReference>
<dbReference type="GO" id="GO:0043565">
    <property type="term" value="F:sequence-specific DNA binding"/>
    <property type="evidence" value="ECO:0007669"/>
    <property type="project" value="InterPro"/>
</dbReference>
<dbReference type="PATRIC" id="fig|1432052.4.peg.1891"/>
<dbReference type="PANTHER" id="PTHR43280">
    <property type="entry name" value="ARAC-FAMILY TRANSCRIPTIONAL REGULATOR"/>
    <property type="match status" value="1"/>
</dbReference>
<protein>
    <submittedName>
        <fullName evidence="5">HTH-type transcriptional activator Btr</fullName>
    </submittedName>
</protein>
<dbReference type="PANTHER" id="PTHR43280:SF28">
    <property type="entry name" value="HTH-TYPE TRANSCRIPTIONAL ACTIVATOR RHAS"/>
    <property type="match status" value="1"/>
</dbReference>
<dbReference type="Gene3D" id="1.10.10.60">
    <property type="entry name" value="Homeodomain-like"/>
    <property type="match status" value="2"/>
</dbReference>
<gene>
    <name evidence="5" type="primary">btr_5</name>
    <name evidence="5" type="ORF">BEI61_01695</name>
</gene>
<dbReference type="GO" id="GO:0003700">
    <property type="term" value="F:DNA-binding transcription factor activity"/>
    <property type="evidence" value="ECO:0007669"/>
    <property type="project" value="InterPro"/>
</dbReference>
<dbReference type="InterPro" id="IPR037923">
    <property type="entry name" value="HTH-like"/>
</dbReference>
<name>A0A1E3ACA2_9FIRM</name>
<keyword evidence="1" id="KW-0805">Transcription regulation</keyword>
<dbReference type="Proteomes" id="UP000094067">
    <property type="component" value="Unassembled WGS sequence"/>
</dbReference>
<dbReference type="InterPro" id="IPR018062">
    <property type="entry name" value="HTH_AraC-typ_CS"/>
</dbReference>
<dbReference type="InterPro" id="IPR018060">
    <property type="entry name" value="HTH_AraC"/>
</dbReference>
<dbReference type="EMBL" id="MCGH01000002">
    <property type="protein sequence ID" value="ODM05806.1"/>
    <property type="molecule type" value="Genomic_DNA"/>
</dbReference>
<dbReference type="InterPro" id="IPR009057">
    <property type="entry name" value="Homeodomain-like_sf"/>
</dbReference>
<reference evidence="5 6" key="1">
    <citation type="submission" date="2016-07" db="EMBL/GenBank/DDBJ databases">
        <title>Characterization of isolates of Eisenbergiella tayi derived from blood cultures, using whole genome sequencing.</title>
        <authorList>
            <person name="Burdz T."/>
            <person name="Wiebe D."/>
            <person name="Huynh C."/>
            <person name="Bernard K."/>
        </authorList>
    </citation>
    <scope>NUCLEOTIDE SEQUENCE [LARGE SCALE GENOMIC DNA]</scope>
    <source>
        <strain evidence="5 6">NML 110608</strain>
    </source>
</reference>
<dbReference type="SMART" id="SM00342">
    <property type="entry name" value="HTH_ARAC"/>
    <property type="match status" value="1"/>
</dbReference>
<dbReference type="PROSITE" id="PS00041">
    <property type="entry name" value="HTH_ARAC_FAMILY_1"/>
    <property type="match status" value="1"/>
</dbReference>
<evidence type="ECO:0000313" key="5">
    <source>
        <dbReference type="EMBL" id="ODM05806.1"/>
    </source>
</evidence>
<dbReference type="SUPFAM" id="SSF51215">
    <property type="entry name" value="Regulatory protein AraC"/>
    <property type="match status" value="1"/>
</dbReference>
<sequence length="297" mass="33706">MIEILNGTHETVAYRDMKGIKAFMNTDPEDFPLHWHTALELIMPIKNGYTVRTNGETIRFSPGDIILIPPGELHSLHAPEEGERMIMQFDYSLLCNLAGMDSLLHMLRPYRLIRAGQSDGLGETLRGYLEEIMAEYTGEDPFREPSVHSLFLRFFVALGRRCLAEGNKFPDISPSKQQEYIEKFMSICSYINDHCTEALSIDALASMAGFSKYHFSRLFKQFTGISCYEYLISRRLAYAERLLLQPDLSITEVAMQSGFNSLSTFNRIFKTAKSCTPSSYKSLNRGTRLDTSGSLSL</sequence>